<evidence type="ECO:0000313" key="3">
    <source>
        <dbReference type="Proteomes" id="UP001054945"/>
    </source>
</evidence>
<protein>
    <submittedName>
        <fullName evidence="2">Uncharacterized protein</fullName>
    </submittedName>
</protein>
<name>A0AAV4NVL6_CAEEX</name>
<dbReference type="EMBL" id="BPLR01021362">
    <property type="protein sequence ID" value="GIX88816.1"/>
    <property type="molecule type" value="Genomic_DNA"/>
</dbReference>
<sequence>MRDTPKKTSSSQKESSLVVDRPTRSSTGTGKNWQEFPAKSRNGELLCEHGVWGFKLVVCRCGCEKE</sequence>
<keyword evidence="3" id="KW-1185">Reference proteome</keyword>
<dbReference type="Proteomes" id="UP001054945">
    <property type="component" value="Unassembled WGS sequence"/>
</dbReference>
<evidence type="ECO:0000256" key="1">
    <source>
        <dbReference type="SAM" id="MobiDB-lite"/>
    </source>
</evidence>
<reference evidence="2 3" key="1">
    <citation type="submission" date="2021-06" db="EMBL/GenBank/DDBJ databases">
        <title>Caerostris extrusa draft genome.</title>
        <authorList>
            <person name="Kono N."/>
            <person name="Arakawa K."/>
        </authorList>
    </citation>
    <scope>NUCLEOTIDE SEQUENCE [LARGE SCALE GENOMIC DNA]</scope>
</reference>
<dbReference type="AlphaFoldDB" id="A0AAV4NVL6"/>
<accession>A0AAV4NVL6</accession>
<feature type="region of interest" description="Disordered" evidence="1">
    <location>
        <begin position="1"/>
        <end position="35"/>
    </location>
</feature>
<evidence type="ECO:0000313" key="2">
    <source>
        <dbReference type="EMBL" id="GIX88816.1"/>
    </source>
</evidence>
<gene>
    <name evidence="2" type="ORF">CEXT_265011</name>
</gene>
<comment type="caution">
    <text evidence="2">The sequence shown here is derived from an EMBL/GenBank/DDBJ whole genome shotgun (WGS) entry which is preliminary data.</text>
</comment>
<proteinExistence type="predicted"/>
<organism evidence="2 3">
    <name type="scientific">Caerostris extrusa</name>
    <name type="common">Bark spider</name>
    <name type="synonym">Caerostris bankana</name>
    <dbReference type="NCBI Taxonomy" id="172846"/>
    <lineage>
        <taxon>Eukaryota</taxon>
        <taxon>Metazoa</taxon>
        <taxon>Ecdysozoa</taxon>
        <taxon>Arthropoda</taxon>
        <taxon>Chelicerata</taxon>
        <taxon>Arachnida</taxon>
        <taxon>Araneae</taxon>
        <taxon>Araneomorphae</taxon>
        <taxon>Entelegynae</taxon>
        <taxon>Araneoidea</taxon>
        <taxon>Araneidae</taxon>
        <taxon>Caerostris</taxon>
    </lineage>
</organism>